<keyword evidence="10" id="KW-1185">Reference proteome</keyword>
<evidence type="ECO:0000256" key="1">
    <source>
        <dbReference type="ARBA" id="ARBA00004651"/>
    </source>
</evidence>
<dbReference type="PANTHER" id="PTHR40074:SF2">
    <property type="entry name" value="O-ACETYLTRANSFERASE WECH"/>
    <property type="match status" value="1"/>
</dbReference>
<feature type="transmembrane region" description="Helical" evidence="7">
    <location>
        <begin position="304"/>
        <end position="325"/>
    </location>
</feature>
<proteinExistence type="inferred from homology"/>
<feature type="transmembrane region" description="Helical" evidence="7">
    <location>
        <begin position="237"/>
        <end position="256"/>
    </location>
</feature>
<organism evidence="9 10">
    <name type="scientific">Candidatus Cohnella colombiensis</name>
    <dbReference type="NCBI Taxonomy" id="3121368"/>
    <lineage>
        <taxon>Bacteria</taxon>
        <taxon>Bacillati</taxon>
        <taxon>Bacillota</taxon>
        <taxon>Bacilli</taxon>
        <taxon>Bacillales</taxon>
        <taxon>Paenibacillaceae</taxon>
        <taxon>Cohnella</taxon>
    </lineage>
</organism>
<dbReference type="PANTHER" id="PTHR40074">
    <property type="entry name" value="O-ACETYLTRANSFERASE WECH"/>
    <property type="match status" value="1"/>
</dbReference>
<protein>
    <submittedName>
        <fullName evidence="9">Acyltransferase</fullName>
    </submittedName>
</protein>
<comment type="similarity">
    <text evidence="2">Belongs to the acyltransferase 3 family.</text>
</comment>
<dbReference type="EMBL" id="CP119317">
    <property type="protein sequence ID" value="WEK54079.1"/>
    <property type="molecule type" value="Genomic_DNA"/>
</dbReference>
<evidence type="ECO:0000256" key="5">
    <source>
        <dbReference type="ARBA" id="ARBA00022989"/>
    </source>
</evidence>
<evidence type="ECO:0000259" key="8">
    <source>
        <dbReference type="Pfam" id="PF01757"/>
    </source>
</evidence>
<feature type="transmembrane region" description="Helical" evidence="7">
    <location>
        <begin position="276"/>
        <end position="292"/>
    </location>
</feature>
<dbReference type="GO" id="GO:0016413">
    <property type="term" value="F:O-acetyltransferase activity"/>
    <property type="evidence" value="ECO:0007669"/>
    <property type="project" value="TreeGrafter"/>
</dbReference>
<evidence type="ECO:0000256" key="3">
    <source>
        <dbReference type="ARBA" id="ARBA00022475"/>
    </source>
</evidence>
<evidence type="ECO:0000256" key="7">
    <source>
        <dbReference type="SAM" id="Phobius"/>
    </source>
</evidence>
<reference evidence="9" key="1">
    <citation type="submission" date="2023-03" db="EMBL/GenBank/DDBJ databases">
        <title>Andean soil-derived lignocellulolytic bacterial consortium as a source of novel taxa and putative plastic-active enzymes.</title>
        <authorList>
            <person name="Diaz-Garcia L."/>
            <person name="Chuvochina M."/>
            <person name="Feuerriegel G."/>
            <person name="Bunk B."/>
            <person name="Sproer C."/>
            <person name="Streit W.R."/>
            <person name="Rodriguez L.M."/>
            <person name="Overmann J."/>
            <person name="Jimenez D.J."/>
        </authorList>
    </citation>
    <scope>NUCLEOTIDE SEQUENCE</scope>
    <source>
        <strain evidence="9">MAG 2441</strain>
    </source>
</reference>
<evidence type="ECO:0000313" key="10">
    <source>
        <dbReference type="Proteomes" id="UP001178662"/>
    </source>
</evidence>
<feature type="transmembrane region" description="Helical" evidence="7">
    <location>
        <begin position="57"/>
        <end position="74"/>
    </location>
</feature>
<evidence type="ECO:0000256" key="2">
    <source>
        <dbReference type="ARBA" id="ARBA00007400"/>
    </source>
</evidence>
<keyword evidence="9" id="KW-0808">Transferase</keyword>
<accession>A0AA95EWC1</accession>
<comment type="subcellular location">
    <subcellularLocation>
        <location evidence="1">Cell membrane</location>
        <topology evidence="1">Multi-pass membrane protein</topology>
    </subcellularLocation>
</comment>
<keyword evidence="3" id="KW-1003">Cell membrane</keyword>
<keyword evidence="9" id="KW-0012">Acyltransferase</keyword>
<feature type="domain" description="Acyltransferase 3" evidence="8">
    <location>
        <begin position="13"/>
        <end position="356"/>
    </location>
</feature>
<evidence type="ECO:0000256" key="6">
    <source>
        <dbReference type="ARBA" id="ARBA00023136"/>
    </source>
</evidence>
<feature type="transmembrane region" description="Helical" evidence="7">
    <location>
        <begin position="195"/>
        <end position="217"/>
    </location>
</feature>
<keyword evidence="6 7" id="KW-0472">Membrane</keyword>
<dbReference type="GO" id="GO:0005886">
    <property type="term" value="C:plasma membrane"/>
    <property type="evidence" value="ECO:0007669"/>
    <property type="project" value="UniProtKB-SubCell"/>
</dbReference>
<feature type="transmembrane region" description="Helical" evidence="7">
    <location>
        <begin position="16"/>
        <end position="37"/>
    </location>
</feature>
<gene>
    <name evidence="9" type="ORF">P0Y55_16180</name>
</gene>
<dbReference type="GO" id="GO:0009246">
    <property type="term" value="P:enterobacterial common antigen biosynthetic process"/>
    <property type="evidence" value="ECO:0007669"/>
    <property type="project" value="TreeGrafter"/>
</dbReference>
<name>A0AA95EWC1_9BACL</name>
<dbReference type="AlphaFoldDB" id="A0AA95EWC1"/>
<dbReference type="Proteomes" id="UP001178662">
    <property type="component" value="Chromosome"/>
</dbReference>
<feature type="transmembrane region" description="Helical" evidence="7">
    <location>
        <begin position="95"/>
        <end position="115"/>
    </location>
</feature>
<dbReference type="Pfam" id="PF01757">
    <property type="entry name" value="Acyl_transf_3"/>
    <property type="match status" value="1"/>
</dbReference>
<keyword evidence="5 7" id="KW-1133">Transmembrane helix</keyword>
<dbReference type="InterPro" id="IPR002656">
    <property type="entry name" value="Acyl_transf_3_dom"/>
</dbReference>
<feature type="transmembrane region" description="Helical" evidence="7">
    <location>
        <begin position="145"/>
        <end position="165"/>
    </location>
</feature>
<keyword evidence="4 7" id="KW-0812">Transmembrane</keyword>
<feature type="transmembrane region" description="Helical" evidence="7">
    <location>
        <begin position="337"/>
        <end position="356"/>
    </location>
</feature>
<sequence>MSSSIVRKGYLSELDIVRAFGIIGVLLIHATSSAVVSTDPYSLEFTAYASFNQLSRFAVPIFFLLSGLSLFYNYHEKPFTVKAVKIFYTKRIAKILLPFVLFSLLYYAVVVYFRYGYTDLTQFTSHFFTWDFVVKLLIGKTYAHLYFIFIIIQYYLLFPLLWFAIQRWPNRQRWLIPSGLLVQWLYMMVADDLGIKYVTSGCFAYSLYFCIGAYIGINYSKHQHNGKHRLGGASLRLMLSALWVLLGAFYVYFAIYEAQGRMVFTQPFAIEIMDEVYITTACLLLISLALFINESSLRALKKLLIHLGVTSFGIYLIHPLFLKYYRLMDIQTNSSIYGLWIAGGFFVALLGSWAIVTCAGKVRGHWILFGQISHKKK</sequence>
<evidence type="ECO:0000256" key="4">
    <source>
        <dbReference type="ARBA" id="ARBA00022692"/>
    </source>
</evidence>
<evidence type="ECO:0000313" key="9">
    <source>
        <dbReference type="EMBL" id="WEK54079.1"/>
    </source>
</evidence>